<accession>V4MI70</accession>
<sequence>QNVQNPVADRRWESGLKVDIPEFQGSVRGEDLLDWTIAVEEVLEFKQVPPDRQVPLVATRFRDRAASWWLQLKSTRA</sequence>
<organism evidence="1 2">
    <name type="scientific">Eutrema salsugineum</name>
    <name type="common">Saltwater cress</name>
    <name type="synonym">Sisymbrium salsugineum</name>
    <dbReference type="NCBI Taxonomy" id="72664"/>
    <lineage>
        <taxon>Eukaryota</taxon>
        <taxon>Viridiplantae</taxon>
        <taxon>Streptophyta</taxon>
        <taxon>Embryophyta</taxon>
        <taxon>Tracheophyta</taxon>
        <taxon>Spermatophyta</taxon>
        <taxon>Magnoliopsida</taxon>
        <taxon>eudicotyledons</taxon>
        <taxon>Gunneridae</taxon>
        <taxon>Pentapetalae</taxon>
        <taxon>rosids</taxon>
        <taxon>malvids</taxon>
        <taxon>Brassicales</taxon>
        <taxon>Brassicaceae</taxon>
        <taxon>Eutremeae</taxon>
        <taxon>Eutrema</taxon>
    </lineage>
</organism>
<gene>
    <name evidence="1" type="ORF">EUTSA_v10027485mg</name>
</gene>
<dbReference type="Proteomes" id="UP000030689">
    <property type="component" value="Unassembled WGS sequence"/>
</dbReference>
<dbReference type="STRING" id="72664.V4MI70"/>
<feature type="non-terminal residue" evidence="1">
    <location>
        <position position="1"/>
    </location>
</feature>
<feature type="non-terminal residue" evidence="1">
    <location>
        <position position="77"/>
    </location>
</feature>
<dbReference type="AlphaFoldDB" id="V4MI70"/>
<dbReference type="EMBL" id="KI517384">
    <property type="protein sequence ID" value="ESQ56324.1"/>
    <property type="molecule type" value="Genomic_DNA"/>
</dbReference>
<dbReference type="Gramene" id="ESQ56324">
    <property type="protein sequence ID" value="ESQ56324"/>
    <property type="gene ID" value="EUTSA_v10027485mg"/>
</dbReference>
<dbReference type="OMA" id="WTIAVEE"/>
<evidence type="ECO:0000313" key="1">
    <source>
        <dbReference type="EMBL" id="ESQ56324.1"/>
    </source>
</evidence>
<protein>
    <recommendedName>
        <fullName evidence="3">Retrotransposon gag domain-containing protein</fullName>
    </recommendedName>
</protein>
<keyword evidence="2" id="KW-1185">Reference proteome</keyword>
<reference evidence="1 2" key="1">
    <citation type="journal article" date="2013" name="Front. Plant Sci.">
        <title>The Reference Genome of the Halophytic Plant Eutrema salsugineum.</title>
        <authorList>
            <person name="Yang R."/>
            <person name="Jarvis D.E."/>
            <person name="Chen H."/>
            <person name="Beilstein M.A."/>
            <person name="Grimwood J."/>
            <person name="Jenkins J."/>
            <person name="Shu S."/>
            <person name="Prochnik S."/>
            <person name="Xin M."/>
            <person name="Ma C."/>
            <person name="Schmutz J."/>
            <person name="Wing R.A."/>
            <person name="Mitchell-Olds T."/>
            <person name="Schumaker K.S."/>
            <person name="Wang X."/>
        </authorList>
    </citation>
    <scope>NUCLEOTIDE SEQUENCE [LARGE SCALE GENOMIC DNA]</scope>
</reference>
<dbReference type="KEGG" id="eus:EUTSA_v10027485mg"/>
<name>V4MI70_EUTSA</name>
<dbReference type="eggNOG" id="ENOG502SXPZ">
    <property type="taxonomic scope" value="Eukaryota"/>
</dbReference>
<evidence type="ECO:0000313" key="2">
    <source>
        <dbReference type="Proteomes" id="UP000030689"/>
    </source>
</evidence>
<evidence type="ECO:0008006" key="3">
    <source>
        <dbReference type="Google" id="ProtNLM"/>
    </source>
</evidence>
<proteinExistence type="predicted"/>